<dbReference type="Gene3D" id="3.40.50.11900">
    <property type="match status" value="1"/>
</dbReference>
<keyword evidence="3" id="KW-1185">Reference proteome</keyword>
<dbReference type="Gene3D" id="3.30.420.40">
    <property type="match status" value="2"/>
</dbReference>
<dbReference type="PANTHER" id="PTHR32329:SF7">
    <property type="entry name" value="ACTIVATOR OF 2-HYDROXYACYL-COA-HYDRATASE"/>
    <property type="match status" value="1"/>
</dbReference>
<evidence type="ECO:0000259" key="1">
    <source>
        <dbReference type="Pfam" id="PF01869"/>
    </source>
</evidence>
<dbReference type="InterPro" id="IPR043129">
    <property type="entry name" value="ATPase_NBD"/>
</dbReference>
<feature type="domain" description="ATPase BadF/BadG/BcrA/BcrD type" evidence="1">
    <location>
        <begin position="6"/>
        <end position="271"/>
    </location>
</feature>
<evidence type="ECO:0000313" key="3">
    <source>
        <dbReference type="Proteomes" id="UP000435649"/>
    </source>
</evidence>
<dbReference type="Proteomes" id="UP000435649">
    <property type="component" value="Unassembled WGS sequence"/>
</dbReference>
<dbReference type="Pfam" id="PF01869">
    <property type="entry name" value="BcrAD_BadFG"/>
    <property type="match status" value="1"/>
</dbReference>
<sequence length="693" mass="77097">MENLYLGIDIGSTTFKAVLLNERGQVRQALYRRTRPVDTGRVRCSGVCAKCGACNFGQLRQTVDKFLMDAGVKGLGEITCTVVTGSQIVEDTHDFLPYDFQVSEVTAHVAGARHYYPDCKAILDVGGQDSKAMVFNEQMHMWNYKMSGICAAGTGAFLDSVAIKLNVPVEEMADRANYGSDLEFSSVCAVLSATSINKFKNRFPMGDIIGGACRAQARTIMSGVGELFLDYRGDIVFQGGVAYNRAVAHYLKEITGNNIITPELHGVMGALGSACLARQYHQLRGKLNAGSGLPPMERHLDSINLRAKATRKDFLGRGREPLVWRNLFFPTEVLNALGTRSLTLETYAALFARSQHKIKKAFDKAACKGFSGETCSFLRVLEGTELPRPAFGVSTSQPCQQGERIFRDLGRNYGLSDRFFSLQTPAVGAHDTLAVEHLAEELERSVELMEKALNLKMDPKRLAEACELSNEARHYSQLANELRFNSPPLIRGGQAIYFASIFSQLWGRPELVDIQKKLYEELLQIREEIGDSVKIEDTHRLLWLHLPPFYDTSLLDYIEVNRRAPIVFEEVNFVGWEPLDPADPYRSLARKILTVGFMDPALRVKTIVDHASKVHYNGCILYNHGFGRCSMADSSFVKHLREELNKAAIPLLVLDGDCVDPTIDPCSTETKISAYIEALNEQKYGNIFGALQK</sequence>
<dbReference type="InterPro" id="IPR010327">
    <property type="entry name" value="FldB/FldC_alpha/beta"/>
</dbReference>
<protein>
    <recommendedName>
        <fullName evidence="1">ATPase BadF/BadG/BcrA/BcrD type domain-containing protein</fullName>
    </recommendedName>
</protein>
<accession>A0A844G6Y0</accession>
<reference evidence="2 3" key="1">
    <citation type="submission" date="2019-08" db="EMBL/GenBank/DDBJ databases">
        <title>In-depth cultivation of the pig gut microbiome towards novel bacterial diversity and tailored functional studies.</title>
        <authorList>
            <person name="Wylensek D."/>
            <person name="Hitch T.C.A."/>
            <person name="Clavel T."/>
        </authorList>
    </citation>
    <scope>NUCLEOTIDE SEQUENCE [LARGE SCALE GENOMIC DNA]</scope>
    <source>
        <strain evidence="2 3">BBE-744-WT-12</strain>
    </source>
</reference>
<name>A0A844G6Y0_9BACT</name>
<dbReference type="RefSeq" id="WP_106053720.1">
    <property type="nucleotide sequence ID" value="NZ_CALXOB010000050.1"/>
</dbReference>
<dbReference type="EMBL" id="VUNS01000016">
    <property type="protein sequence ID" value="MST98208.1"/>
    <property type="molecule type" value="Genomic_DNA"/>
</dbReference>
<organism evidence="2 3">
    <name type="scientific">Victivallis lenta</name>
    <dbReference type="NCBI Taxonomy" id="2606640"/>
    <lineage>
        <taxon>Bacteria</taxon>
        <taxon>Pseudomonadati</taxon>
        <taxon>Lentisphaerota</taxon>
        <taxon>Lentisphaeria</taxon>
        <taxon>Victivallales</taxon>
        <taxon>Victivallaceae</taxon>
        <taxon>Victivallis</taxon>
    </lineage>
</organism>
<dbReference type="AlphaFoldDB" id="A0A844G6Y0"/>
<dbReference type="InterPro" id="IPR051805">
    <property type="entry name" value="Dehydratase_Activator_Redct"/>
</dbReference>
<dbReference type="PANTHER" id="PTHR32329">
    <property type="entry name" value="BIFUNCTIONAL PROTEIN [INCLUDES 2-HYDROXYACYL-COA DEHYDRATASE (N-TER) AND ITS ACTIVATOR DOMAIN (C_TERM)-RELATED"/>
    <property type="match status" value="1"/>
</dbReference>
<gene>
    <name evidence="2" type="ORF">FYJ85_14280</name>
</gene>
<comment type="caution">
    <text evidence="2">The sequence shown here is derived from an EMBL/GenBank/DDBJ whole genome shotgun (WGS) entry which is preliminary data.</text>
</comment>
<evidence type="ECO:0000313" key="2">
    <source>
        <dbReference type="EMBL" id="MST98208.1"/>
    </source>
</evidence>
<dbReference type="SUPFAM" id="SSF53067">
    <property type="entry name" value="Actin-like ATPase domain"/>
    <property type="match status" value="1"/>
</dbReference>
<proteinExistence type="predicted"/>
<dbReference type="InterPro" id="IPR002731">
    <property type="entry name" value="ATPase_BadF"/>
</dbReference>
<dbReference type="Pfam" id="PF06050">
    <property type="entry name" value="HGD-D"/>
    <property type="match status" value="1"/>
</dbReference>